<dbReference type="RefSeq" id="WP_308712557.1">
    <property type="nucleotide sequence ID" value="NZ_JAVHUY010000009.1"/>
</dbReference>
<reference evidence="2 3" key="1">
    <citation type="submission" date="2023-08" db="EMBL/GenBank/DDBJ databases">
        <title>Phytohabitans sansha sp. nov., isolated from marine sediment.</title>
        <authorList>
            <person name="Zhao Y."/>
            <person name="Yi K."/>
        </authorList>
    </citation>
    <scope>NUCLEOTIDE SEQUENCE [LARGE SCALE GENOMIC DNA]</scope>
    <source>
        <strain evidence="2 3">ZYX-F-186</strain>
    </source>
</reference>
<evidence type="ECO:0000259" key="1">
    <source>
        <dbReference type="SMART" id="SM00421"/>
    </source>
</evidence>
<feature type="domain" description="HTH luxR-type" evidence="1">
    <location>
        <begin position="22"/>
        <end position="82"/>
    </location>
</feature>
<dbReference type="Pfam" id="PF00196">
    <property type="entry name" value="GerE"/>
    <property type="match status" value="1"/>
</dbReference>
<proteinExistence type="predicted"/>
<accession>A0ABU0ZFT4</accession>
<protein>
    <submittedName>
        <fullName evidence="2">LuxR C-terminal-related transcriptional regulator</fullName>
    </submittedName>
</protein>
<dbReference type="SUPFAM" id="SSF46894">
    <property type="entry name" value="C-terminal effector domain of the bipartite response regulators"/>
    <property type="match status" value="1"/>
</dbReference>
<dbReference type="Proteomes" id="UP001230908">
    <property type="component" value="Unassembled WGS sequence"/>
</dbReference>
<name>A0ABU0ZFT4_9ACTN</name>
<dbReference type="InterPro" id="IPR000792">
    <property type="entry name" value="Tscrpt_reg_LuxR_C"/>
</dbReference>
<evidence type="ECO:0000313" key="2">
    <source>
        <dbReference type="EMBL" id="MDQ7905286.1"/>
    </source>
</evidence>
<dbReference type="SMART" id="SM00421">
    <property type="entry name" value="HTH_LUXR"/>
    <property type="match status" value="1"/>
</dbReference>
<dbReference type="Gene3D" id="1.10.10.10">
    <property type="entry name" value="Winged helix-like DNA-binding domain superfamily/Winged helix DNA-binding domain"/>
    <property type="match status" value="1"/>
</dbReference>
<gene>
    <name evidence="2" type="ORF">RB614_12195</name>
</gene>
<comment type="caution">
    <text evidence="2">The sequence shown here is derived from an EMBL/GenBank/DDBJ whole genome shotgun (WGS) entry which is preliminary data.</text>
</comment>
<dbReference type="InterPro" id="IPR016032">
    <property type="entry name" value="Sig_transdc_resp-reg_C-effctor"/>
</dbReference>
<dbReference type="EMBL" id="JAVHUY010000009">
    <property type="protein sequence ID" value="MDQ7905286.1"/>
    <property type="molecule type" value="Genomic_DNA"/>
</dbReference>
<keyword evidence="3" id="KW-1185">Reference proteome</keyword>
<evidence type="ECO:0000313" key="3">
    <source>
        <dbReference type="Proteomes" id="UP001230908"/>
    </source>
</evidence>
<sequence length="102" mass="10937">MVERHEDLAQEDRDVVRPAVVGVRLDMEVLRQIGTGASNAEIAEIAEIAESLVITEATVKSHLNRAMAKPHLASRAQAVVLAYETGPVVPNTHAPGAAPRRP</sequence>
<dbReference type="InterPro" id="IPR036388">
    <property type="entry name" value="WH-like_DNA-bd_sf"/>
</dbReference>
<organism evidence="2 3">
    <name type="scientific">Phytohabitans maris</name>
    <dbReference type="NCBI Taxonomy" id="3071409"/>
    <lineage>
        <taxon>Bacteria</taxon>
        <taxon>Bacillati</taxon>
        <taxon>Actinomycetota</taxon>
        <taxon>Actinomycetes</taxon>
        <taxon>Micromonosporales</taxon>
        <taxon>Micromonosporaceae</taxon>
    </lineage>
</organism>